<reference evidence="1" key="1">
    <citation type="submission" date="2023-08" db="EMBL/GenBank/DDBJ databases">
        <title>Chromosome-level Genome Assembly of mud carp (Cirrhinus molitorella).</title>
        <authorList>
            <person name="Liu H."/>
        </authorList>
    </citation>
    <scope>NUCLEOTIDE SEQUENCE</scope>
    <source>
        <strain evidence="1">Prfri</strain>
        <tissue evidence="1">Muscle</tissue>
    </source>
</reference>
<organism evidence="1 2">
    <name type="scientific">Cirrhinus molitorella</name>
    <name type="common">mud carp</name>
    <dbReference type="NCBI Taxonomy" id="172907"/>
    <lineage>
        <taxon>Eukaryota</taxon>
        <taxon>Metazoa</taxon>
        <taxon>Chordata</taxon>
        <taxon>Craniata</taxon>
        <taxon>Vertebrata</taxon>
        <taxon>Euteleostomi</taxon>
        <taxon>Actinopterygii</taxon>
        <taxon>Neopterygii</taxon>
        <taxon>Teleostei</taxon>
        <taxon>Ostariophysi</taxon>
        <taxon>Cypriniformes</taxon>
        <taxon>Cyprinidae</taxon>
        <taxon>Labeoninae</taxon>
        <taxon>Labeonini</taxon>
        <taxon>Cirrhinus</taxon>
    </lineage>
</organism>
<evidence type="ECO:0000313" key="2">
    <source>
        <dbReference type="Proteomes" id="UP001187343"/>
    </source>
</evidence>
<dbReference type="Proteomes" id="UP001187343">
    <property type="component" value="Unassembled WGS sequence"/>
</dbReference>
<evidence type="ECO:0000313" key="1">
    <source>
        <dbReference type="EMBL" id="KAK2867112.1"/>
    </source>
</evidence>
<name>A0AA88NZT8_9TELE</name>
<gene>
    <name evidence="1" type="ORF">Q8A67_025229</name>
</gene>
<sequence length="87" mass="9600">MSHVVLPASVDNPSEAGVTGRLQFNGPLTICLMSGPWPPSERDVRFSGDFWFSEPGEDQELTYERLICTKAPALHQVTFSMGSESQK</sequence>
<keyword evidence="2" id="KW-1185">Reference proteome</keyword>
<protein>
    <submittedName>
        <fullName evidence="1">Uncharacterized protein</fullName>
    </submittedName>
</protein>
<accession>A0AA88NZT8</accession>
<dbReference type="EMBL" id="JAUYZG010000025">
    <property type="protein sequence ID" value="KAK2867112.1"/>
    <property type="molecule type" value="Genomic_DNA"/>
</dbReference>
<proteinExistence type="predicted"/>
<comment type="caution">
    <text evidence="1">The sequence shown here is derived from an EMBL/GenBank/DDBJ whole genome shotgun (WGS) entry which is preliminary data.</text>
</comment>
<dbReference type="AlphaFoldDB" id="A0AA88NZT8"/>